<name>A0A9D9HBN1_9BACT</name>
<dbReference type="EMBL" id="JADIMQ010000040">
    <property type="protein sequence ID" value="MBO8448170.1"/>
    <property type="molecule type" value="Genomic_DNA"/>
</dbReference>
<dbReference type="Pfam" id="PF16153">
    <property type="entry name" value="DUF4861"/>
    <property type="match status" value="1"/>
</dbReference>
<dbReference type="GO" id="GO:0030246">
    <property type="term" value="F:carbohydrate binding"/>
    <property type="evidence" value="ECO:0007669"/>
    <property type="project" value="InterPro"/>
</dbReference>
<feature type="chain" id="PRO_5038451081" evidence="1">
    <location>
        <begin position="18"/>
        <end position="375"/>
    </location>
</feature>
<sequence length="375" mass="40653">MRRIVLCAAAVMAAALAISCGSQDIKVTVENGSDLGRVNETVELDFGSIIAGHPEITAENVVVTDAAGVQVPSQVYTEDYGMVKLIFQATVDAQSSSVYTVKAGEREAYDTLVFSRYVPERLDDYAYENNRIAGRVYGPALEFPRTLGPDIWTKKVESLVVDKRFALNDYHHDHGDGMDCYKVDATLGGGALAPYADGKIVLGDNYETYDRLCNGPVRTKVLFTYKPFDVNGHQVTLKREFTVDANTNFIKVSNWFNSASDELPVVLGAVLHDVIAREDGDHYIAFTEKASDSADPDADGNISVGLVADPAVGDIEADTVEGHAVLKYTVTPGKRADVWIGSGWSKGGIESPEAWAGMVKDFAYAQAHPLKVTVE</sequence>
<proteinExistence type="predicted"/>
<comment type="caution">
    <text evidence="2">The sequence shown here is derived from an EMBL/GenBank/DDBJ whole genome shotgun (WGS) entry which is preliminary data.</text>
</comment>
<dbReference type="AlphaFoldDB" id="A0A9D9HBN1"/>
<accession>A0A9D9HBN1</accession>
<reference evidence="2" key="1">
    <citation type="submission" date="2020-10" db="EMBL/GenBank/DDBJ databases">
        <authorList>
            <person name="Gilroy R."/>
        </authorList>
    </citation>
    <scope>NUCLEOTIDE SEQUENCE</scope>
    <source>
        <strain evidence="2">20514</strain>
    </source>
</reference>
<dbReference type="GO" id="GO:0005975">
    <property type="term" value="P:carbohydrate metabolic process"/>
    <property type="evidence" value="ECO:0007669"/>
    <property type="project" value="InterPro"/>
</dbReference>
<dbReference type="GO" id="GO:0003824">
    <property type="term" value="F:catalytic activity"/>
    <property type="evidence" value="ECO:0007669"/>
    <property type="project" value="InterPro"/>
</dbReference>
<dbReference type="SUPFAM" id="SSF74650">
    <property type="entry name" value="Galactose mutarotase-like"/>
    <property type="match status" value="1"/>
</dbReference>
<dbReference type="PROSITE" id="PS51257">
    <property type="entry name" value="PROKAR_LIPOPROTEIN"/>
    <property type="match status" value="1"/>
</dbReference>
<dbReference type="Proteomes" id="UP000810252">
    <property type="component" value="Unassembled WGS sequence"/>
</dbReference>
<dbReference type="InterPro" id="IPR032342">
    <property type="entry name" value="DUF4861"/>
</dbReference>
<feature type="signal peptide" evidence="1">
    <location>
        <begin position="1"/>
        <end position="17"/>
    </location>
</feature>
<keyword evidence="1" id="KW-0732">Signal</keyword>
<reference evidence="2" key="2">
    <citation type="journal article" date="2021" name="PeerJ">
        <title>Extensive microbial diversity within the chicken gut microbiome revealed by metagenomics and culture.</title>
        <authorList>
            <person name="Gilroy R."/>
            <person name="Ravi A."/>
            <person name="Getino M."/>
            <person name="Pursley I."/>
            <person name="Horton D.L."/>
            <person name="Alikhan N.F."/>
            <person name="Baker D."/>
            <person name="Gharbi K."/>
            <person name="Hall N."/>
            <person name="Watson M."/>
            <person name="Adriaenssens E.M."/>
            <person name="Foster-Nyarko E."/>
            <person name="Jarju S."/>
            <person name="Secka A."/>
            <person name="Antonio M."/>
            <person name="Oren A."/>
            <person name="Chaudhuri R.R."/>
            <person name="La Ragione R."/>
            <person name="Hildebrand F."/>
            <person name="Pallen M.J."/>
        </authorList>
    </citation>
    <scope>NUCLEOTIDE SEQUENCE</scope>
    <source>
        <strain evidence="2">20514</strain>
    </source>
</reference>
<gene>
    <name evidence="2" type="ORF">IAC29_02725</name>
</gene>
<organism evidence="2 3">
    <name type="scientific">Candidatus Cryptobacteroides merdigallinarum</name>
    <dbReference type="NCBI Taxonomy" id="2840770"/>
    <lineage>
        <taxon>Bacteria</taxon>
        <taxon>Pseudomonadati</taxon>
        <taxon>Bacteroidota</taxon>
        <taxon>Bacteroidia</taxon>
        <taxon>Bacteroidales</taxon>
        <taxon>Candidatus Cryptobacteroides</taxon>
    </lineage>
</organism>
<dbReference type="InterPro" id="IPR011013">
    <property type="entry name" value="Gal_mutarotase_sf_dom"/>
</dbReference>
<evidence type="ECO:0000313" key="3">
    <source>
        <dbReference type="Proteomes" id="UP000810252"/>
    </source>
</evidence>
<evidence type="ECO:0000256" key="1">
    <source>
        <dbReference type="SAM" id="SignalP"/>
    </source>
</evidence>
<protein>
    <submittedName>
        <fullName evidence="2">DUF4861 family protein</fullName>
    </submittedName>
</protein>
<evidence type="ECO:0000313" key="2">
    <source>
        <dbReference type="EMBL" id="MBO8448170.1"/>
    </source>
</evidence>